<dbReference type="PANTHER" id="PTHR28629">
    <property type="entry name" value="TRIOKINASE/FMN CYCLASE"/>
    <property type="match status" value="1"/>
</dbReference>
<evidence type="ECO:0000313" key="4">
    <source>
        <dbReference type="EMBL" id="MBB5537790.1"/>
    </source>
</evidence>
<dbReference type="FunFam" id="1.25.40.340:FF:000002">
    <property type="entry name" value="Dihydroxyacetone kinase, L subunit"/>
    <property type="match status" value="1"/>
</dbReference>
<dbReference type="RefSeq" id="WP_018327514.1">
    <property type="nucleotide sequence ID" value="NZ_JACHBK010000010.1"/>
</dbReference>
<dbReference type="GO" id="GO:0019563">
    <property type="term" value="P:glycerol catabolic process"/>
    <property type="evidence" value="ECO:0007669"/>
    <property type="project" value="TreeGrafter"/>
</dbReference>
<dbReference type="InterPro" id="IPR004007">
    <property type="entry name" value="DhaL_dom"/>
</dbReference>
<keyword evidence="5" id="KW-1185">Reference proteome</keyword>
<dbReference type="GO" id="GO:0005829">
    <property type="term" value="C:cytosol"/>
    <property type="evidence" value="ECO:0007669"/>
    <property type="project" value="TreeGrafter"/>
</dbReference>
<organism evidence="4 5">
    <name type="scientific">Rhizobium giardinii</name>
    <dbReference type="NCBI Taxonomy" id="56731"/>
    <lineage>
        <taxon>Bacteria</taxon>
        <taxon>Pseudomonadati</taxon>
        <taxon>Pseudomonadota</taxon>
        <taxon>Alphaproteobacteria</taxon>
        <taxon>Hyphomicrobiales</taxon>
        <taxon>Rhizobiaceae</taxon>
        <taxon>Rhizobium/Agrobacterium group</taxon>
        <taxon>Rhizobium</taxon>
    </lineage>
</organism>
<dbReference type="InterPro" id="IPR050861">
    <property type="entry name" value="Dihydroxyacetone_Kinase"/>
</dbReference>
<keyword evidence="2 4" id="KW-0418">Kinase</keyword>
<proteinExistence type="predicted"/>
<dbReference type="EMBL" id="JACHBK010000010">
    <property type="protein sequence ID" value="MBB5537790.1"/>
    <property type="molecule type" value="Genomic_DNA"/>
</dbReference>
<dbReference type="InterPro" id="IPR036117">
    <property type="entry name" value="DhaL_dom_sf"/>
</dbReference>
<evidence type="ECO:0000313" key="5">
    <source>
        <dbReference type="Proteomes" id="UP000585507"/>
    </source>
</evidence>
<dbReference type="NCBIfam" id="TIGR02365">
    <property type="entry name" value="dha_L_ycgS"/>
    <property type="match status" value="1"/>
</dbReference>
<dbReference type="InterPro" id="IPR012737">
    <property type="entry name" value="DhaK_L_YcgS"/>
</dbReference>
<keyword evidence="1 4" id="KW-0808">Transferase</keyword>
<dbReference type="AlphaFoldDB" id="A0A7W8UE99"/>
<reference evidence="4 5" key="1">
    <citation type="submission" date="2020-08" db="EMBL/GenBank/DDBJ databases">
        <title>Genomic Encyclopedia of Type Strains, Phase IV (KMG-V): Genome sequencing to study the core and pangenomes of soil and plant-associated prokaryotes.</title>
        <authorList>
            <person name="Whitman W."/>
        </authorList>
    </citation>
    <scope>NUCLEOTIDE SEQUENCE [LARGE SCALE GENOMIC DNA]</scope>
    <source>
        <strain evidence="4 5">SEMIA 4084</strain>
    </source>
</reference>
<sequence length="204" mass="21310">MHASRPLLPGLIEACHAVIASNADHLGELDRAIGDGDHGTNMKRGSEVVYAERDQLGSLPLPEALEKIGMLLVTTIGGAAGPLYGTLLIEMGRGLRAGRGNGVLVETLPQAVAAVARRGRAQAGDKTLLDVLYAVQRAVLKQSPPAEVAAYAMSAARDTISMKALRGRASFLGDRSIGHMDPGACSCALLTGSICRFLEEFPPA</sequence>
<dbReference type="Proteomes" id="UP000585507">
    <property type="component" value="Unassembled WGS sequence"/>
</dbReference>
<dbReference type="EC" id="2.7.1.-" evidence="4"/>
<evidence type="ECO:0000256" key="1">
    <source>
        <dbReference type="ARBA" id="ARBA00022679"/>
    </source>
</evidence>
<evidence type="ECO:0000256" key="2">
    <source>
        <dbReference type="ARBA" id="ARBA00022777"/>
    </source>
</evidence>
<dbReference type="Pfam" id="PF02734">
    <property type="entry name" value="Dak2"/>
    <property type="match status" value="1"/>
</dbReference>
<gene>
    <name evidence="4" type="ORF">GGD55_004510</name>
</gene>
<evidence type="ECO:0000259" key="3">
    <source>
        <dbReference type="PROSITE" id="PS51480"/>
    </source>
</evidence>
<dbReference type="Gene3D" id="1.25.40.340">
    <property type="match status" value="1"/>
</dbReference>
<feature type="domain" description="DhaL" evidence="3">
    <location>
        <begin position="6"/>
        <end position="196"/>
    </location>
</feature>
<dbReference type="SUPFAM" id="SSF101473">
    <property type="entry name" value="DhaL-like"/>
    <property type="match status" value="1"/>
</dbReference>
<dbReference type="PROSITE" id="PS51480">
    <property type="entry name" value="DHAL"/>
    <property type="match status" value="1"/>
</dbReference>
<protein>
    <submittedName>
        <fullName evidence="4">Dihydroxyacetone kinase-like protein</fullName>
        <ecNumber evidence="4">2.7.1.-</ecNumber>
    </submittedName>
</protein>
<dbReference type="GO" id="GO:0004371">
    <property type="term" value="F:glycerone kinase activity"/>
    <property type="evidence" value="ECO:0007669"/>
    <property type="project" value="InterPro"/>
</dbReference>
<comment type="caution">
    <text evidence="4">The sequence shown here is derived from an EMBL/GenBank/DDBJ whole genome shotgun (WGS) entry which is preliminary data.</text>
</comment>
<dbReference type="PANTHER" id="PTHR28629:SF4">
    <property type="entry name" value="TRIOKINASE_FMN CYCLASE"/>
    <property type="match status" value="1"/>
</dbReference>
<dbReference type="SMART" id="SM01120">
    <property type="entry name" value="Dak2"/>
    <property type="match status" value="1"/>
</dbReference>
<name>A0A7W8UE99_9HYPH</name>
<accession>A0A7W8UE99</accession>